<dbReference type="AlphaFoldDB" id="A0A843TW47"/>
<comment type="caution">
    <text evidence="1">The sequence shown here is derived from an EMBL/GenBank/DDBJ whole genome shotgun (WGS) entry which is preliminary data.</text>
</comment>
<dbReference type="Proteomes" id="UP000652761">
    <property type="component" value="Unassembled WGS sequence"/>
</dbReference>
<evidence type="ECO:0000313" key="1">
    <source>
        <dbReference type="EMBL" id="MQL73594.1"/>
    </source>
</evidence>
<evidence type="ECO:0000313" key="2">
    <source>
        <dbReference type="Proteomes" id="UP000652761"/>
    </source>
</evidence>
<name>A0A843TW47_COLES</name>
<accession>A0A843TW47</accession>
<dbReference type="EMBL" id="NMUH01000173">
    <property type="protein sequence ID" value="MQL73594.1"/>
    <property type="molecule type" value="Genomic_DNA"/>
</dbReference>
<organism evidence="1 2">
    <name type="scientific">Colocasia esculenta</name>
    <name type="common">Wild taro</name>
    <name type="synonym">Arum esculentum</name>
    <dbReference type="NCBI Taxonomy" id="4460"/>
    <lineage>
        <taxon>Eukaryota</taxon>
        <taxon>Viridiplantae</taxon>
        <taxon>Streptophyta</taxon>
        <taxon>Embryophyta</taxon>
        <taxon>Tracheophyta</taxon>
        <taxon>Spermatophyta</taxon>
        <taxon>Magnoliopsida</taxon>
        <taxon>Liliopsida</taxon>
        <taxon>Araceae</taxon>
        <taxon>Aroideae</taxon>
        <taxon>Colocasieae</taxon>
        <taxon>Colocasia</taxon>
    </lineage>
</organism>
<reference evidence="1" key="1">
    <citation type="submission" date="2017-07" db="EMBL/GenBank/DDBJ databases">
        <title>Taro Niue Genome Assembly and Annotation.</title>
        <authorList>
            <person name="Atibalentja N."/>
            <person name="Keating K."/>
            <person name="Fields C.J."/>
        </authorList>
    </citation>
    <scope>NUCLEOTIDE SEQUENCE</scope>
    <source>
        <strain evidence="1">Niue_2</strain>
        <tissue evidence="1">Leaf</tissue>
    </source>
</reference>
<protein>
    <submittedName>
        <fullName evidence="1">Uncharacterized protein</fullName>
    </submittedName>
</protein>
<sequence length="210" mass="23176">MCRTHHDLNASVRGVTTGECVSLTSWRVRGFRCFCLWVLDLVGVCAEGCFCIVSDSAVFAGFLLFWLVRDWLSLLSLVREAHPLLSSGKDSLSSSDSWVAVRPSRSLAGILEVGSLQEPATRLPERNLGIGPEISESDLVLTGLKCQFRNGASREVPVVGRRNFRILPKWCDNQCATTHTPGSNFSFGMEFNETSVLSTVSECRFRIVVT</sequence>
<keyword evidence="2" id="KW-1185">Reference proteome</keyword>
<proteinExistence type="predicted"/>
<gene>
    <name evidence="1" type="ORF">Taro_005925</name>
</gene>